<dbReference type="RefSeq" id="WP_119596466.1">
    <property type="nucleotide sequence ID" value="NZ_QXBN01000012.1"/>
</dbReference>
<evidence type="ECO:0008006" key="3">
    <source>
        <dbReference type="Google" id="ProtNLM"/>
    </source>
</evidence>
<proteinExistence type="predicted"/>
<accession>A0ABD7HLT7</accession>
<reference evidence="1 2" key="1">
    <citation type="submission" date="2018-08" db="EMBL/GenBank/DDBJ databases">
        <title>Linezolid Resistance in Mycobacterium abscessus: MIC Distribution and Comprehensive Investigation of Resistance Mechanisms.</title>
        <authorList>
            <person name="Ye M."/>
            <person name="Xu L."/>
            <person name="Zou Y."/>
            <person name="Li B."/>
            <person name="Guo Q."/>
            <person name="Zhang Y."/>
            <person name="Zhan M."/>
            <person name="Xu B."/>
            <person name="Yu F."/>
            <person name="Zhang Z."/>
            <person name="Chu H."/>
        </authorList>
    </citation>
    <scope>NUCLEOTIDE SEQUENCE [LARGE SCALE GENOMIC DNA]</scope>
    <source>
        <strain evidence="1 2">G143</strain>
    </source>
</reference>
<protein>
    <recommendedName>
        <fullName evidence="3">Bacteriophage protein</fullName>
    </recommendedName>
</protein>
<gene>
    <name evidence="1" type="ORF">D2E76_16330</name>
</gene>
<dbReference type="AlphaFoldDB" id="A0ABD7HLT7"/>
<evidence type="ECO:0000313" key="1">
    <source>
        <dbReference type="EMBL" id="RIT36819.1"/>
    </source>
</evidence>
<sequence>MSDNSTSAAADTLIKEVRIAIDWALGKGYGVQLTSTQLDDAASAVISRLGLRAQPLHAEDETGNSDGVQVIGHLNPQIWT</sequence>
<evidence type="ECO:0000313" key="2">
    <source>
        <dbReference type="Proteomes" id="UP000284557"/>
    </source>
</evidence>
<dbReference type="EMBL" id="QXBN01000012">
    <property type="protein sequence ID" value="RIT36819.1"/>
    <property type="molecule type" value="Genomic_DNA"/>
</dbReference>
<organism evidence="1 2">
    <name type="scientific">Mycobacteroides abscessus</name>
    <dbReference type="NCBI Taxonomy" id="36809"/>
    <lineage>
        <taxon>Bacteria</taxon>
        <taxon>Bacillati</taxon>
        <taxon>Actinomycetota</taxon>
        <taxon>Actinomycetes</taxon>
        <taxon>Mycobacteriales</taxon>
        <taxon>Mycobacteriaceae</taxon>
        <taxon>Mycobacteroides</taxon>
    </lineage>
</organism>
<name>A0ABD7HLT7_9MYCO</name>
<dbReference type="Proteomes" id="UP000284557">
    <property type="component" value="Unassembled WGS sequence"/>
</dbReference>
<comment type="caution">
    <text evidence="1">The sequence shown here is derived from an EMBL/GenBank/DDBJ whole genome shotgun (WGS) entry which is preliminary data.</text>
</comment>